<evidence type="ECO:0000313" key="10">
    <source>
        <dbReference type="EMBL" id="MBC3886668.1"/>
    </source>
</evidence>
<dbReference type="HAMAP" id="MF_01161">
    <property type="entry name" value="tRNA_Ile_lys_synt"/>
    <property type="match status" value="1"/>
</dbReference>
<dbReference type="Gene3D" id="1.20.59.20">
    <property type="match status" value="1"/>
</dbReference>
<protein>
    <recommendedName>
        <fullName evidence="8">tRNA(Ile)-lysidine synthase</fullName>
        <ecNumber evidence="8">6.3.4.19</ecNumber>
    </recommendedName>
    <alternativeName>
        <fullName evidence="8">tRNA(Ile)-2-lysyl-cytidine synthase</fullName>
    </alternativeName>
    <alternativeName>
        <fullName evidence="8">tRNA(Ile)-lysidine synthetase</fullName>
    </alternativeName>
</protein>
<dbReference type="CDD" id="cd01992">
    <property type="entry name" value="TilS_N"/>
    <property type="match status" value="1"/>
</dbReference>
<evidence type="ECO:0000259" key="9">
    <source>
        <dbReference type="SMART" id="SM00977"/>
    </source>
</evidence>
<keyword evidence="6 8" id="KW-0067">ATP-binding</keyword>
<dbReference type="PANTHER" id="PTHR43033:SF1">
    <property type="entry name" value="TRNA(ILE)-LYSIDINE SYNTHASE-RELATED"/>
    <property type="match status" value="1"/>
</dbReference>
<dbReference type="InterPro" id="IPR015262">
    <property type="entry name" value="tRNA_Ile_lys_synt_subst-bd"/>
</dbReference>
<dbReference type="Pfam" id="PF01171">
    <property type="entry name" value="ATP_bind_3"/>
    <property type="match status" value="1"/>
</dbReference>
<feature type="domain" description="Lysidine-tRNA(Ile) synthetase C-terminal" evidence="9">
    <location>
        <begin position="388"/>
        <end position="461"/>
    </location>
</feature>
<keyword evidence="5 8" id="KW-0547">Nucleotide-binding</keyword>
<dbReference type="EC" id="6.3.4.19" evidence="8"/>
<comment type="subcellular location">
    <subcellularLocation>
        <location evidence="1 8">Cytoplasm</location>
    </subcellularLocation>
</comment>
<name>A0ABR6YRZ5_9BURK</name>
<dbReference type="NCBIfam" id="TIGR02433">
    <property type="entry name" value="lysidine_TilS_C"/>
    <property type="match status" value="1"/>
</dbReference>
<comment type="caution">
    <text evidence="10">The sequence shown here is derived from an EMBL/GenBank/DDBJ whole genome shotgun (WGS) entry which is preliminary data.</text>
</comment>
<dbReference type="EMBL" id="JACOGC010000010">
    <property type="protein sequence ID" value="MBC3886668.1"/>
    <property type="molecule type" value="Genomic_DNA"/>
</dbReference>
<keyword evidence="3 8" id="KW-0436">Ligase</keyword>
<gene>
    <name evidence="8 10" type="primary">tilS</name>
    <name evidence="10" type="ORF">H8K27_16185</name>
</gene>
<dbReference type="Proteomes" id="UP000613113">
    <property type="component" value="Unassembled WGS sequence"/>
</dbReference>
<comment type="similarity">
    <text evidence="8">Belongs to the tRNA(Ile)-lysidine synthase family.</text>
</comment>
<dbReference type="GO" id="GO:0032267">
    <property type="term" value="F:tRNA(Ile)-lysidine synthase activity"/>
    <property type="evidence" value="ECO:0007669"/>
    <property type="project" value="UniProtKB-EC"/>
</dbReference>
<keyword evidence="11" id="KW-1185">Reference proteome</keyword>
<sequence>MKSDPYRSHLLQRFTKELDFYFDQLKVLPPQQGIAIAYSGGLDSTALLLLSKAYCQQRHIPLHAIHVHHGLSPNADAWLTHCQSMCNVHGIHFHSRKVNPENIAATGLEASAREARYRALGDICNSLQICHVMTAHHLDDQAETLLMQLLRGSGVAGMSGMDCFNFAPSLLGTPDLMLMRPLLAETRENLEEWVRASGASCINDESNSDTRFLRNALRHQVMPVLEKISPGFPKRIARTALHMRSARKLIDDLAEKDFQYCHTENVLLVPKLESLSVERANNVFRFWLAQLDSKMPTTSRLNEIRKQLFEARCDAKITVYHDNLAFHRYQDRIYIVASISRAEKEQIPELHFRWSGEPSLDFDQFGGTLFFNKTDYGLEPDWLSQQMLTLHLRRGGEKLKLAENRPTRDIKNHYQSMKIPFWVRERLPFVSLRGELLFAANVGMQSSYCHFSEGNRIQLEWIEYKTTERAMCNG</sequence>
<evidence type="ECO:0000313" key="11">
    <source>
        <dbReference type="Proteomes" id="UP000613113"/>
    </source>
</evidence>
<evidence type="ECO:0000256" key="3">
    <source>
        <dbReference type="ARBA" id="ARBA00022598"/>
    </source>
</evidence>
<evidence type="ECO:0000256" key="1">
    <source>
        <dbReference type="ARBA" id="ARBA00004496"/>
    </source>
</evidence>
<dbReference type="InterPro" id="IPR011063">
    <property type="entry name" value="TilS/TtcA_N"/>
</dbReference>
<evidence type="ECO:0000256" key="5">
    <source>
        <dbReference type="ARBA" id="ARBA00022741"/>
    </source>
</evidence>
<dbReference type="InterPro" id="IPR012094">
    <property type="entry name" value="tRNA_Ile_lys_synt"/>
</dbReference>
<evidence type="ECO:0000256" key="7">
    <source>
        <dbReference type="ARBA" id="ARBA00048539"/>
    </source>
</evidence>
<dbReference type="SUPFAM" id="SSF56037">
    <property type="entry name" value="PheT/TilS domain"/>
    <property type="match status" value="1"/>
</dbReference>
<dbReference type="Pfam" id="PF11734">
    <property type="entry name" value="TilS_C"/>
    <property type="match status" value="1"/>
</dbReference>
<evidence type="ECO:0000256" key="6">
    <source>
        <dbReference type="ARBA" id="ARBA00022840"/>
    </source>
</evidence>
<dbReference type="SUPFAM" id="SSF82829">
    <property type="entry name" value="MesJ substrate recognition domain-like"/>
    <property type="match status" value="1"/>
</dbReference>
<evidence type="ECO:0000256" key="4">
    <source>
        <dbReference type="ARBA" id="ARBA00022694"/>
    </source>
</evidence>
<dbReference type="RefSeq" id="WP_186864219.1">
    <property type="nucleotide sequence ID" value="NZ_JACOGC010000010.1"/>
</dbReference>
<keyword evidence="4 8" id="KW-0819">tRNA processing</keyword>
<dbReference type="Gene3D" id="3.40.50.620">
    <property type="entry name" value="HUPs"/>
    <property type="match status" value="1"/>
</dbReference>
<keyword evidence="2 8" id="KW-0963">Cytoplasm</keyword>
<comment type="domain">
    <text evidence="8">The N-terminal region contains the highly conserved SGGXDS motif, predicted to be a P-loop motif involved in ATP binding.</text>
</comment>
<dbReference type="InterPro" id="IPR012796">
    <property type="entry name" value="Lysidine-tRNA-synth_C"/>
</dbReference>
<dbReference type="SMART" id="SM00977">
    <property type="entry name" value="TilS_C"/>
    <property type="match status" value="1"/>
</dbReference>
<dbReference type="InterPro" id="IPR014729">
    <property type="entry name" value="Rossmann-like_a/b/a_fold"/>
</dbReference>
<dbReference type="PANTHER" id="PTHR43033">
    <property type="entry name" value="TRNA(ILE)-LYSIDINE SYNTHASE-RELATED"/>
    <property type="match status" value="1"/>
</dbReference>
<evidence type="ECO:0000256" key="2">
    <source>
        <dbReference type="ARBA" id="ARBA00022490"/>
    </source>
</evidence>
<dbReference type="SUPFAM" id="SSF52402">
    <property type="entry name" value="Adenine nucleotide alpha hydrolases-like"/>
    <property type="match status" value="1"/>
</dbReference>
<feature type="binding site" evidence="8">
    <location>
        <begin position="39"/>
        <end position="44"/>
    </location>
    <ligand>
        <name>ATP</name>
        <dbReference type="ChEBI" id="CHEBI:30616"/>
    </ligand>
</feature>
<accession>A0ABR6YRZ5</accession>
<dbReference type="NCBIfam" id="TIGR02432">
    <property type="entry name" value="lysidine_TilS_N"/>
    <property type="match status" value="1"/>
</dbReference>
<dbReference type="InterPro" id="IPR012795">
    <property type="entry name" value="tRNA_Ile_lys_synt_N"/>
</dbReference>
<proteinExistence type="inferred from homology"/>
<comment type="catalytic activity">
    <reaction evidence="7 8">
        <text>cytidine(34) in tRNA(Ile2) + L-lysine + ATP = lysidine(34) in tRNA(Ile2) + AMP + diphosphate + H(+)</text>
        <dbReference type="Rhea" id="RHEA:43744"/>
        <dbReference type="Rhea" id="RHEA-COMP:10625"/>
        <dbReference type="Rhea" id="RHEA-COMP:10670"/>
        <dbReference type="ChEBI" id="CHEBI:15378"/>
        <dbReference type="ChEBI" id="CHEBI:30616"/>
        <dbReference type="ChEBI" id="CHEBI:32551"/>
        <dbReference type="ChEBI" id="CHEBI:33019"/>
        <dbReference type="ChEBI" id="CHEBI:82748"/>
        <dbReference type="ChEBI" id="CHEBI:83665"/>
        <dbReference type="ChEBI" id="CHEBI:456215"/>
        <dbReference type="EC" id="6.3.4.19"/>
    </reaction>
</comment>
<reference evidence="10 11" key="1">
    <citation type="submission" date="2020-08" db="EMBL/GenBank/DDBJ databases">
        <title>Novel species isolated from subtropical streams in China.</title>
        <authorList>
            <person name="Lu H."/>
        </authorList>
    </citation>
    <scope>NUCLEOTIDE SEQUENCE [LARGE SCALE GENOMIC DNA]</scope>
    <source>
        <strain evidence="10 11">FT31W</strain>
    </source>
</reference>
<comment type="function">
    <text evidence="8">Ligates lysine onto the cytidine present at position 34 of the AUA codon-specific tRNA(Ile) that contains the anticodon CAU, in an ATP-dependent manner. Cytidine is converted to lysidine, thus changing the amino acid specificity of the tRNA from methionine to isoleucine.</text>
</comment>
<evidence type="ECO:0000256" key="8">
    <source>
        <dbReference type="HAMAP-Rule" id="MF_01161"/>
    </source>
</evidence>
<dbReference type="Pfam" id="PF09179">
    <property type="entry name" value="TilS"/>
    <property type="match status" value="1"/>
</dbReference>
<organism evidence="10 11">
    <name type="scientific">Undibacterium griseum</name>
    <dbReference type="NCBI Taxonomy" id="2762295"/>
    <lineage>
        <taxon>Bacteria</taxon>
        <taxon>Pseudomonadati</taxon>
        <taxon>Pseudomonadota</taxon>
        <taxon>Betaproteobacteria</taxon>
        <taxon>Burkholderiales</taxon>
        <taxon>Oxalobacteraceae</taxon>
        <taxon>Undibacterium</taxon>
    </lineage>
</organism>